<proteinExistence type="inferred from homology"/>
<dbReference type="RefSeq" id="WP_213172789.1">
    <property type="nucleotide sequence ID" value="NZ_CP070496.1"/>
</dbReference>
<organism evidence="5 6">
    <name type="scientific">Natronoglycomyces albus</name>
    <dbReference type="NCBI Taxonomy" id="2811108"/>
    <lineage>
        <taxon>Bacteria</taxon>
        <taxon>Bacillati</taxon>
        <taxon>Actinomycetota</taxon>
        <taxon>Actinomycetes</taxon>
        <taxon>Glycomycetales</taxon>
        <taxon>Glycomycetaceae</taxon>
        <taxon>Natronoglycomyces</taxon>
    </lineage>
</organism>
<comment type="similarity">
    <text evidence="2">Belongs to the IucA/IucC family.</text>
</comment>
<sequence>MTHTHVATRTIAAAWRENLNHIRNRTTINGDHHQLNTASGPLHFTATHSPFNHLTLHQPPTLNGQPAPADDILTAITGQPTPTHLTADFASAVHGHQLATNRATTHRDTLATTVATSPDKGLAHYTAALQPHQFDHHITRHLEPLATGGHWLHALARTRLGWKPHDFTAYDLETTEPLNVPLVRAQGLKTAGHPIPGLIEPDGDATVLPIHPWQLQHLRHRHPELFTDKSLTLTGDTLTAWPTASIRTLHTPHRSGFVKLSLGIRITSTDRGISPTTARLAPKLSRKLNALQDPILKNWRFLTDTASAWHPHSRDITAIARSSLAEVTPPGTTPVPALALPCPSPTATTSLAGEYISWAASQNTCAPQVAAQNWLEKYVRLLLPPALHLSAHFGIGIEGHQQNTLIAFNGPHPEAVIVRDLGGIRLWKPQLPFTVNFPDNAPIATTDRMQTHRKVAFTVIHNHLGAVIEALVSDSLIKHQEAWAIVADLIAQTDIPAQDRDYYFAATLPTKAMLTMRLRQTSDQYLPVDNPLHAHRERRRAP</sequence>
<keyword evidence="6" id="KW-1185">Reference proteome</keyword>
<evidence type="ECO:0000256" key="1">
    <source>
        <dbReference type="ARBA" id="ARBA00004924"/>
    </source>
</evidence>
<dbReference type="Pfam" id="PF06276">
    <property type="entry name" value="FhuF"/>
    <property type="match status" value="1"/>
</dbReference>
<evidence type="ECO:0000259" key="4">
    <source>
        <dbReference type="Pfam" id="PF06276"/>
    </source>
</evidence>
<dbReference type="Gene3D" id="1.10.510.40">
    <property type="match status" value="1"/>
</dbReference>
<dbReference type="Proteomes" id="UP000662939">
    <property type="component" value="Chromosome"/>
</dbReference>
<dbReference type="KEGG" id="nav:JQS30_07795"/>
<evidence type="ECO:0000313" key="6">
    <source>
        <dbReference type="Proteomes" id="UP000662939"/>
    </source>
</evidence>
<evidence type="ECO:0000313" key="5">
    <source>
        <dbReference type="EMBL" id="QSB06780.1"/>
    </source>
</evidence>
<dbReference type="GO" id="GO:0019290">
    <property type="term" value="P:siderophore biosynthetic process"/>
    <property type="evidence" value="ECO:0007669"/>
    <property type="project" value="InterPro"/>
</dbReference>
<dbReference type="InterPro" id="IPR037455">
    <property type="entry name" value="LucA/IucC-like"/>
</dbReference>
<dbReference type="PANTHER" id="PTHR34384">
    <property type="entry name" value="L-2,3-DIAMINOPROPANOATE--CITRATE LIGASE"/>
    <property type="match status" value="1"/>
</dbReference>
<feature type="domain" description="Aerobactin siderophore biosynthesis IucA/IucC N-terminal" evidence="3">
    <location>
        <begin position="141"/>
        <end position="340"/>
    </location>
</feature>
<dbReference type="InterPro" id="IPR007310">
    <property type="entry name" value="Aerobactin_biosyn_IucA/IucC_N"/>
</dbReference>
<dbReference type="AlphaFoldDB" id="A0A895XX34"/>
<evidence type="ECO:0000259" key="3">
    <source>
        <dbReference type="Pfam" id="PF04183"/>
    </source>
</evidence>
<accession>A0A895XX34</accession>
<protein>
    <submittedName>
        <fullName evidence="5">Uncharacterized protein</fullName>
    </submittedName>
</protein>
<gene>
    <name evidence="5" type="ORF">JQS30_07795</name>
</gene>
<dbReference type="Pfam" id="PF04183">
    <property type="entry name" value="IucA_IucC"/>
    <property type="match status" value="1"/>
</dbReference>
<dbReference type="GO" id="GO:0016881">
    <property type="term" value="F:acid-amino acid ligase activity"/>
    <property type="evidence" value="ECO:0007669"/>
    <property type="project" value="UniProtKB-ARBA"/>
</dbReference>
<evidence type="ECO:0000256" key="2">
    <source>
        <dbReference type="ARBA" id="ARBA00007832"/>
    </source>
</evidence>
<reference evidence="5" key="1">
    <citation type="submission" date="2021-02" db="EMBL/GenBank/DDBJ databases">
        <title>Natronoglycomyces albus gen. nov., sp. nov, a haloalkaliphilic actinobacterium from a soda solonchak soil.</title>
        <authorList>
            <person name="Sorokin D.Y."/>
            <person name="Khijniak T.V."/>
            <person name="Zakharycheva A.P."/>
            <person name="Boueva O.V."/>
            <person name="Ariskina E.V."/>
            <person name="Hahnke R.L."/>
            <person name="Bunk B."/>
            <person name="Sproer C."/>
            <person name="Schumann P."/>
            <person name="Evtushenko L.I."/>
            <person name="Kublanov I.V."/>
        </authorList>
    </citation>
    <scope>NUCLEOTIDE SEQUENCE</scope>
    <source>
        <strain evidence="5">DSM 106290</strain>
    </source>
</reference>
<dbReference type="InterPro" id="IPR022770">
    <property type="entry name" value="IucA/IucC-like_C"/>
</dbReference>
<dbReference type="PANTHER" id="PTHR34384:SF5">
    <property type="entry name" value="L-2,3-DIAMINOPROPANOATE--CITRATE LIGASE"/>
    <property type="match status" value="1"/>
</dbReference>
<name>A0A895XX34_9ACTN</name>
<dbReference type="EMBL" id="CP070496">
    <property type="protein sequence ID" value="QSB06780.1"/>
    <property type="molecule type" value="Genomic_DNA"/>
</dbReference>
<comment type="pathway">
    <text evidence="1">Siderophore biosynthesis.</text>
</comment>
<feature type="domain" description="Aerobactin siderophore biosynthesis IucA/IucC-like C-terminal" evidence="4">
    <location>
        <begin position="373"/>
        <end position="524"/>
    </location>
</feature>